<dbReference type="Gene3D" id="3.30.70.270">
    <property type="match status" value="1"/>
</dbReference>
<evidence type="ECO:0000313" key="3">
    <source>
        <dbReference type="EMBL" id="TCV95063.1"/>
    </source>
</evidence>
<dbReference type="PANTHER" id="PTHR33121:SF70">
    <property type="entry name" value="SIGNALING PROTEIN YKOW"/>
    <property type="match status" value="1"/>
</dbReference>
<protein>
    <submittedName>
        <fullName evidence="3">PAS domain S-box-containing protein/diguanylate cyclase (GGDEF)-like protein</fullName>
    </submittedName>
</protein>
<gene>
    <name evidence="3" type="ORF">EDD60_11950</name>
</gene>
<dbReference type="InterPro" id="IPR001633">
    <property type="entry name" value="EAL_dom"/>
</dbReference>
<dbReference type="SUPFAM" id="SSF141868">
    <property type="entry name" value="EAL domain-like"/>
    <property type="match status" value="1"/>
</dbReference>
<dbReference type="InterPro" id="IPR035919">
    <property type="entry name" value="EAL_sf"/>
</dbReference>
<feature type="domain" description="GGDEF" evidence="2">
    <location>
        <begin position="275"/>
        <end position="403"/>
    </location>
</feature>
<dbReference type="RefSeq" id="WP_066444977.1">
    <property type="nucleotide sequence ID" value="NZ_JANKBF010000017.1"/>
</dbReference>
<dbReference type="InterPro" id="IPR050706">
    <property type="entry name" value="Cyclic-di-GMP_PDE-like"/>
</dbReference>
<name>A0A4R3YV31_9FIRM</name>
<reference evidence="3 4" key="1">
    <citation type="submission" date="2019-03" db="EMBL/GenBank/DDBJ databases">
        <title>Genomic Encyclopedia of Type Strains, Phase IV (KMG-IV): sequencing the most valuable type-strain genomes for metagenomic binning, comparative biology and taxonomic classification.</title>
        <authorList>
            <person name="Goeker M."/>
        </authorList>
    </citation>
    <scope>NUCLEOTIDE SEQUENCE [LARGE SCALE GENOMIC DNA]</scope>
    <source>
        <strain evidence="3 4">DSM 29487</strain>
    </source>
</reference>
<feature type="domain" description="EAL" evidence="1">
    <location>
        <begin position="412"/>
        <end position="667"/>
    </location>
</feature>
<dbReference type="SUPFAM" id="SSF55785">
    <property type="entry name" value="PYP-like sensor domain (PAS domain)"/>
    <property type="match status" value="1"/>
</dbReference>
<evidence type="ECO:0000259" key="1">
    <source>
        <dbReference type="PROSITE" id="PS50883"/>
    </source>
</evidence>
<evidence type="ECO:0000313" key="4">
    <source>
        <dbReference type="Proteomes" id="UP000295515"/>
    </source>
</evidence>
<dbReference type="EMBL" id="SMCQ01000019">
    <property type="protein sequence ID" value="TCV95063.1"/>
    <property type="molecule type" value="Genomic_DNA"/>
</dbReference>
<accession>A0A4R3YV31</accession>
<dbReference type="InterPro" id="IPR043128">
    <property type="entry name" value="Rev_trsase/Diguanyl_cyclase"/>
</dbReference>
<dbReference type="SMART" id="SM00267">
    <property type="entry name" value="GGDEF"/>
    <property type="match status" value="1"/>
</dbReference>
<dbReference type="Pfam" id="PF00990">
    <property type="entry name" value="GGDEF"/>
    <property type="match status" value="1"/>
</dbReference>
<dbReference type="NCBIfam" id="TIGR00254">
    <property type="entry name" value="GGDEF"/>
    <property type="match status" value="1"/>
</dbReference>
<dbReference type="SUPFAM" id="SSF55073">
    <property type="entry name" value="Nucleotide cyclase"/>
    <property type="match status" value="1"/>
</dbReference>
<dbReference type="NCBIfam" id="TIGR00229">
    <property type="entry name" value="sensory_box"/>
    <property type="match status" value="1"/>
</dbReference>
<dbReference type="Gene3D" id="3.30.450.20">
    <property type="entry name" value="PAS domain"/>
    <property type="match status" value="1"/>
</dbReference>
<dbReference type="CDD" id="cd01948">
    <property type="entry name" value="EAL"/>
    <property type="match status" value="1"/>
</dbReference>
<dbReference type="InterPro" id="IPR029787">
    <property type="entry name" value="Nucleotide_cyclase"/>
</dbReference>
<dbReference type="InterPro" id="IPR000160">
    <property type="entry name" value="GGDEF_dom"/>
</dbReference>
<keyword evidence="4" id="KW-1185">Reference proteome</keyword>
<dbReference type="InterPro" id="IPR035965">
    <property type="entry name" value="PAS-like_dom_sf"/>
</dbReference>
<dbReference type="GO" id="GO:0071111">
    <property type="term" value="F:cyclic-guanylate-specific phosphodiesterase activity"/>
    <property type="evidence" value="ECO:0007669"/>
    <property type="project" value="InterPro"/>
</dbReference>
<dbReference type="InterPro" id="IPR000014">
    <property type="entry name" value="PAS"/>
</dbReference>
<comment type="caution">
    <text evidence="3">The sequence shown here is derived from an EMBL/GenBank/DDBJ whole genome shotgun (WGS) entry which is preliminary data.</text>
</comment>
<dbReference type="Pfam" id="PF00563">
    <property type="entry name" value="EAL"/>
    <property type="match status" value="1"/>
</dbReference>
<dbReference type="InterPro" id="IPR013655">
    <property type="entry name" value="PAS_fold_3"/>
</dbReference>
<dbReference type="AlphaFoldDB" id="A0A4R3YV31"/>
<organism evidence="3 4">
    <name type="scientific">Longibaculum muris</name>
    <dbReference type="NCBI Taxonomy" id="1796628"/>
    <lineage>
        <taxon>Bacteria</taxon>
        <taxon>Bacillati</taxon>
        <taxon>Bacillota</taxon>
        <taxon>Erysipelotrichia</taxon>
        <taxon>Erysipelotrichales</taxon>
        <taxon>Coprobacillaceae</taxon>
        <taxon>Longibaculum</taxon>
    </lineage>
</organism>
<dbReference type="Pfam" id="PF08447">
    <property type="entry name" value="PAS_3"/>
    <property type="match status" value="1"/>
</dbReference>
<sequence>MREKNNKELNSVYVVNEKYQIVYIDDAFKEKYPHFQDNALCYELLSHECQPCLDCPLKQLEENDTSIFHFLRYNKNDQVWNNYTILKLKWPNEGDCILVAVHPINDENRKVFLNINQNQHYDELLELDLNTKRYHYLYVNHDEIDLPEEGTIESLINNFSLKYVYPDDTLNFKAFFDINTLAYRTENMGHVVEDFRVLRSDSEYHYFSLYLQPVEKSKDNICYLCYAVNVDDRYHGNKMHFDNNYAAQVDTLTYLYNQDTFNKLVKERLQNDKKTSYGMISIDIEHFKLFNEWYGTEEGDRLLKYVANCIQNYMSGKDGYASRIGNDDFICFLPYKYCHKENVENELVNWIQNYNIEYKFLPAAGIYQISDRKLPVTLMCDRTIMAANSVKGNFLNRVSVYKETMKLKLENEQEILFGVKKGLENNEFEIYFQPQCSARTRKIIGAEVLVRWNHPTQGLLMPNSFIPILESSGFIYKLDYYVWEKTCEYIHQRMMNHEIIVPLSVNVSRLDIYQYNLVKVFNDLCKKYQVPKKYLEIEITESAYSENFVQLVETISQLRGSGFRILMDDFGSGYSALNMLKDIEVDTLKLDMKFLDMDETSLNKGLSVLESSILMAKWLKMGLIAEGVETEEQVKHLLNMNCEFMQGFYFYRPMSAKYFDELLVNHELVDTRDVMVDNLPVLQVEDLFHKDVTSESMLNNILGGIAIYEVDENNNIVIKTVNDGYYNITGCNSVDLKQKCSVIINQVHKDDQALVLDIFNRAEKAGHLGASGTFRRYRLSGEMMWMHLNAFFLHKEHNKRVFYGAVSDYTKQMQREREIQIVLDTVPGNIVEYIITEDGLTSRVLNYGLDFMYRYTKKEFEEIVHNGKGIELILEFDRKRIKQFFLNYEEWGDYTNINYPCVSKDGEVFMMNEYITYYGEEDNKKIYCAYCRPHKKVI</sequence>
<dbReference type="SMART" id="SM00052">
    <property type="entry name" value="EAL"/>
    <property type="match status" value="1"/>
</dbReference>
<dbReference type="PROSITE" id="PS50883">
    <property type="entry name" value="EAL"/>
    <property type="match status" value="1"/>
</dbReference>
<dbReference type="Proteomes" id="UP000295515">
    <property type="component" value="Unassembled WGS sequence"/>
</dbReference>
<dbReference type="PROSITE" id="PS50887">
    <property type="entry name" value="GGDEF"/>
    <property type="match status" value="1"/>
</dbReference>
<dbReference type="GeneID" id="98916143"/>
<dbReference type="Gene3D" id="3.20.20.450">
    <property type="entry name" value="EAL domain"/>
    <property type="match status" value="1"/>
</dbReference>
<proteinExistence type="predicted"/>
<evidence type="ECO:0000259" key="2">
    <source>
        <dbReference type="PROSITE" id="PS50887"/>
    </source>
</evidence>
<dbReference type="PANTHER" id="PTHR33121">
    <property type="entry name" value="CYCLIC DI-GMP PHOSPHODIESTERASE PDEF"/>
    <property type="match status" value="1"/>
</dbReference>